<gene>
    <name evidence="1" type="ORF">EV702DRAFT_930610</name>
</gene>
<dbReference type="EMBL" id="JABBWD010000007">
    <property type="protein sequence ID" value="KAG1780901.1"/>
    <property type="molecule type" value="Genomic_DNA"/>
</dbReference>
<dbReference type="AlphaFoldDB" id="A0A9P7D6Z7"/>
<name>A0A9P7D6Z7_9AGAM</name>
<protein>
    <submittedName>
        <fullName evidence="1">Uncharacterized protein</fullName>
    </submittedName>
</protein>
<evidence type="ECO:0000313" key="2">
    <source>
        <dbReference type="Proteomes" id="UP000714275"/>
    </source>
</evidence>
<reference evidence="1" key="1">
    <citation type="journal article" date="2020" name="New Phytol.">
        <title>Comparative genomics reveals dynamic genome evolution in host specialist ectomycorrhizal fungi.</title>
        <authorList>
            <person name="Lofgren L.A."/>
            <person name="Nguyen N.H."/>
            <person name="Vilgalys R."/>
            <person name="Ruytinx J."/>
            <person name="Liao H.L."/>
            <person name="Branco S."/>
            <person name="Kuo A."/>
            <person name="LaButti K."/>
            <person name="Lipzen A."/>
            <person name="Andreopoulos W."/>
            <person name="Pangilinan J."/>
            <person name="Riley R."/>
            <person name="Hundley H."/>
            <person name="Na H."/>
            <person name="Barry K."/>
            <person name="Grigoriev I.V."/>
            <person name="Stajich J.E."/>
            <person name="Kennedy P.G."/>
        </authorList>
    </citation>
    <scope>NUCLEOTIDE SEQUENCE</scope>
    <source>
        <strain evidence="1">DOB743</strain>
    </source>
</reference>
<feature type="non-terminal residue" evidence="1">
    <location>
        <position position="1"/>
    </location>
</feature>
<keyword evidence="2" id="KW-1185">Reference proteome</keyword>
<proteinExistence type="predicted"/>
<comment type="caution">
    <text evidence="1">The sequence shown here is derived from an EMBL/GenBank/DDBJ whole genome shotgun (WGS) entry which is preliminary data.</text>
</comment>
<dbReference type="OrthoDB" id="3050185at2759"/>
<dbReference type="Proteomes" id="UP000714275">
    <property type="component" value="Unassembled WGS sequence"/>
</dbReference>
<evidence type="ECO:0000313" key="1">
    <source>
        <dbReference type="EMBL" id="KAG1780901.1"/>
    </source>
</evidence>
<accession>A0A9P7D6Z7</accession>
<feature type="non-terminal residue" evidence="1">
    <location>
        <position position="99"/>
    </location>
</feature>
<organism evidence="1 2">
    <name type="scientific">Suillus placidus</name>
    <dbReference type="NCBI Taxonomy" id="48579"/>
    <lineage>
        <taxon>Eukaryota</taxon>
        <taxon>Fungi</taxon>
        <taxon>Dikarya</taxon>
        <taxon>Basidiomycota</taxon>
        <taxon>Agaricomycotina</taxon>
        <taxon>Agaricomycetes</taxon>
        <taxon>Agaricomycetidae</taxon>
        <taxon>Boletales</taxon>
        <taxon>Suillineae</taxon>
        <taxon>Suillaceae</taxon>
        <taxon>Suillus</taxon>
    </lineage>
</organism>
<sequence>LRGKFVVPVLLGNALSRPDGSDEEYEHYCRSMLLLFKPWRALHQLKDDMSTWTEAFESETFPPDLQTIIDNVNVEHECKDARDVHAQTVREQRAKPHVY</sequence>